<name>A0A511V5I4_9BACL</name>
<gene>
    <name evidence="7" type="ORF">ADA01nite_14690</name>
</gene>
<evidence type="ECO:0000313" key="8">
    <source>
        <dbReference type="Proteomes" id="UP000321157"/>
    </source>
</evidence>
<evidence type="ECO:0000259" key="6">
    <source>
        <dbReference type="Pfam" id="PF02782"/>
    </source>
</evidence>
<reference evidence="7 8" key="1">
    <citation type="submission" date="2019-07" db="EMBL/GenBank/DDBJ databases">
        <title>Whole genome shotgun sequence of Aneurinibacillus danicus NBRC 102444.</title>
        <authorList>
            <person name="Hosoyama A."/>
            <person name="Uohara A."/>
            <person name="Ohji S."/>
            <person name="Ichikawa N."/>
        </authorList>
    </citation>
    <scope>NUCLEOTIDE SEQUENCE [LARGE SCALE GENOMIC DNA]</scope>
    <source>
        <strain evidence="7 8">NBRC 102444</strain>
    </source>
</reference>
<dbReference type="CDD" id="cd07770">
    <property type="entry name" value="ASKHA_NBD_FGGY_GntK"/>
    <property type="match status" value="1"/>
</dbReference>
<dbReference type="PIRSF" id="PIRSF000538">
    <property type="entry name" value="GlpK"/>
    <property type="match status" value="1"/>
</dbReference>
<dbReference type="Proteomes" id="UP000321157">
    <property type="component" value="Unassembled WGS sequence"/>
</dbReference>
<dbReference type="EMBL" id="BJXX01000059">
    <property type="protein sequence ID" value="GEN34009.1"/>
    <property type="molecule type" value="Genomic_DNA"/>
</dbReference>
<keyword evidence="2 4" id="KW-0808">Transferase</keyword>
<dbReference type="InterPro" id="IPR018483">
    <property type="entry name" value="Carb_kinase_FGGY_CS"/>
</dbReference>
<feature type="domain" description="Carbohydrate kinase FGGY C-terminal" evidence="6">
    <location>
        <begin position="259"/>
        <end position="454"/>
    </location>
</feature>
<evidence type="ECO:0000259" key="5">
    <source>
        <dbReference type="Pfam" id="PF00370"/>
    </source>
</evidence>
<dbReference type="InterPro" id="IPR018485">
    <property type="entry name" value="FGGY_C"/>
</dbReference>
<dbReference type="InterPro" id="IPR006002">
    <property type="entry name" value="Gluconate_kinase"/>
</dbReference>
<dbReference type="GO" id="GO:0046316">
    <property type="term" value="F:gluconokinase activity"/>
    <property type="evidence" value="ECO:0007669"/>
    <property type="project" value="InterPro"/>
</dbReference>
<dbReference type="NCBIfam" id="TIGR01314">
    <property type="entry name" value="gntK_FGGY"/>
    <property type="match status" value="1"/>
</dbReference>
<protein>
    <submittedName>
        <fullName evidence="7">Gluconate kinase</fullName>
    </submittedName>
</protein>
<proteinExistence type="inferred from homology"/>
<dbReference type="Gene3D" id="3.30.420.40">
    <property type="match status" value="2"/>
</dbReference>
<dbReference type="PANTHER" id="PTHR43095:SF2">
    <property type="entry name" value="GLUCONOKINASE"/>
    <property type="match status" value="1"/>
</dbReference>
<dbReference type="Pfam" id="PF00370">
    <property type="entry name" value="FGGY_N"/>
    <property type="match status" value="1"/>
</dbReference>
<dbReference type="GO" id="GO:0019521">
    <property type="term" value="P:D-gluconate metabolic process"/>
    <property type="evidence" value="ECO:0007669"/>
    <property type="project" value="InterPro"/>
</dbReference>
<dbReference type="PROSITE" id="PS00445">
    <property type="entry name" value="FGGY_KINASES_2"/>
    <property type="match status" value="1"/>
</dbReference>
<dbReference type="PANTHER" id="PTHR43095">
    <property type="entry name" value="SUGAR KINASE"/>
    <property type="match status" value="1"/>
</dbReference>
<dbReference type="InterPro" id="IPR050406">
    <property type="entry name" value="FGGY_Carb_Kinase"/>
</dbReference>
<dbReference type="OrthoDB" id="9805576at2"/>
<evidence type="ECO:0000256" key="2">
    <source>
        <dbReference type="ARBA" id="ARBA00022679"/>
    </source>
</evidence>
<dbReference type="Pfam" id="PF02782">
    <property type="entry name" value="FGGY_C"/>
    <property type="match status" value="1"/>
</dbReference>
<dbReference type="InterPro" id="IPR043129">
    <property type="entry name" value="ATPase_NBD"/>
</dbReference>
<evidence type="ECO:0000313" key="7">
    <source>
        <dbReference type="EMBL" id="GEN34009.1"/>
    </source>
</evidence>
<keyword evidence="3 4" id="KW-0418">Kinase</keyword>
<feature type="domain" description="Carbohydrate kinase FGGY N-terminal" evidence="5">
    <location>
        <begin position="5"/>
        <end position="249"/>
    </location>
</feature>
<evidence type="ECO:0000256" key="4">
    <source>
        <dbReference type="RuleBase" id="RU003733"/>
    </source>
</evidence>
<comment type="caution">
    <text evidence="7">The sequence shown here is derived from an EMBL/GenBank/DDBJ whole genome shotgun (WGS) entry which is preliminary data.</text>
</comment>
<dbReference type="RefSeq" id="WP_146809299.1">
    <property type="nucleotide sequence ID" value="NZ_BJXX01000059.1"/>
</dbReference>
<dbReference type="InterPro" id="IPR018484">
    <property type="entry name" value="FGGY_N"/>
</dbReference>
<dbReference type="AlphaFoldDB" id="A0A511V5I4"/>
<dbReference type="SUPFAM" id="SSF53067">
    <property type="entry name" value="Actin-like ATPase domain"/>
    <property type="match status" value="2"/>
</dbReference>
<accession>A0A511V5I4</accession>
<evidence type="ECO:0000256" key="3">
    <source>
        <dbReference type="ARBA" id="ARBA00022777"/>
    </source>
</evidence>
<sequence length="513" mass="56884">MSTNYCIGIDIGTTSTKAVLFTEKGQGLAKHSVEYPLYTPTPSTAEQDPDQIYKAVLEVLKQVIQKSGVAPGRVAFVSFSSAMHSVIAMDGSHRPLTRCITWADNRSTKYAEIIKKEQNGHEIYRRTGTPVHPMAPLSKIVWLREEHPDIFKRAAKFISIKEYVFYQLFKQYLVDYSIASATGMFNLENLIWDEEALAVAGIKEEHLSTPVPTTHYVRGMDAWAAEETGLNPDTPFVLGASDGVLSNLGVNAVEPGVVAITIGTSGAIRTVVDKPVTDPKGRIFCYALTDKHWVIGGPVNNGGMTLRWVRDELAASEIETAKRLGISSYDVLTKIADNVRPGCDGLLFHPYLAGERAPLWNANARGSFFGLTLHHKKEHMIRAVLEGVIFNLYTVFLALKELIPMPKQIQATGGFARSALWRQMMADIFDQDVYVPEDYESSCLGAAVLGMYALGTVDSLEVVSEMVGATHHHTPNREHAAVYMELLPIYLRIMRKLEDEYESIAAFQRKMLG</sequence>
<organism evidence="7 8">
    <name type="scientific">Aneurinibacillus danicus</name>
    <dbReference type="NCBI Taxonomy" id="267746"/>
    <lineage>
        <taxon>Bacteria</taxon>
        <taxon>Bacillati</taxon>
        <taxon>Bacillota</taxon>
        <taxon>Bacilli</taxon>
        <taxon>Bacillales</taxon>
        <taxon>Paenibacillaceae</taxon>
        <taxon>Aneurinibacillus group</taxon>
        <taxon>Aneurinibacillus</taxon>
    </lineage>
</organism>
<evidence type="ECO:0000256" key="1">
    <source>
        <dbReference type="ARBA" id="ARBA00009156"/>
    </source>
</evidence>
<keyword evidence="8" id="KW-1185">Reference proteome</keyword>
<dbReference type="InterPro" id="IPR000577">
    <property type="entry name" value="Carb_kinase_FGGY"/>
</dbReference>
<dbReference type="PROSITE" id="PS00933">
    <property type="entry name" value="FGGY_KINASES_1"/>
    <property type="match status" value="1"/>
</dbReference>
<comment type="similarity">
    <text evidence="1 4">Belongs to the FGGY kinase family.</text>
</comment>